<dbReference type="Proteomes" id="UP000821845">
    <property type="component" value="Chromosome 1"/>
</dbReference>
<keyword evidence="2" id="KW-1185">Reference proteome</keyword>
<reference evidence="1" key="1">
    <citation type="submission" date="2020-05" db="EMBL/GenBank/DDBJ databases">
        <title>Large-scale comparative analyses of tick genomes elucidate their genetic diversity and vector capacities.</title>
        <authorList>
            <person name="Jia N."/>
            <person name="Wang J."/>
            <person name="Shi W."/>
            <person name="Du L."/>
            <person name="Sun Y."/>
            <person name="Zhan W."/>
            <person name="Jiang J."/>
            <person name="Wang Q."/>
            <person name="Zhang B."/>
            <person name="Ji P."/>
            <person name="Sakyi L.B."/>
            <person name="Cui X."/>
            <person name="Yuan T."/>
            <person name="Jiang B."/>
            <person name="Yang W."/>
            <person name="Lam T.T.-Y."/>
            <person name="Chang Q."/>
            <person name="Ding S."/>
            <person name="Wang X."/>
            <person name="Zhu J."/>
            <person name="Ruan X."/>
            <person name="Zhao L."/>
            <person name="Wei J."/>
            <person name="Que T."/>
            <person name="Du C."/>
            <person name="Cheng J."/>
            <person name="Dai P."/>
            <person name="Han X."/>
            <person name="Huang E."/>
            <person name="Gao Y."/>
            <person name="Liu J."/>
            <person name="Shao H."/>
            <person name="Ye R."/>
            <person name="Li L."/>
            <person name="Wei W."/>
            <person name="Wang X."/>
            <person name="Wang C."/>
            <person name="Yang T."/>
            <person name="Huo Q."/>
            <person name="Li W."/>
            <person name="Guo W."/>
            <person name="Chen H."/>
            <person name="Zhou L."/>
            <person name="Ni X."/>
            <person name="Tian J."/>
            <person name="Zhou Y."/>
            <person name="Sheng Y."/>
            <person name="Liu T."/>
            <person name="Pan Y."/>
            <person name="Xia L."/>
            <person name="Li J."/>
            <person name="Zhao F."/>
            <person name="Cao W."/>
        </authorList>
    </citation>
    <scope>NUCLEOTIDE SEQUENCE</scope>
    <source>
        <strain evidence="1">Hyas-2018</strain>
    </source>
</reference>
<proteinExistence type="predicted"/>
<protein>
    <submittedName>
        <fullName evidence="1">Uncharacterized protein</fullName>
    </submittedName>
</protein>
<comment type="caution">
    <text evidence="1">The sequence shown here is derived from an EMBL/GenBank/DDBJ whole genome shotgun (WGS) entry which is preliminary data.</text>
</comment>
<gene>
    <name evidence="1" type="ORF">HPB50_022103</name>
</gene>
<name>A0ACB7TK34_HYAAI</name>
<organism evidence="1 2">
    <name type="scientific">Hyalomma asiaticum</name>
    <name type="common">Tick</name>
    <dbReference type="NCBI Taxonomy" id="266040"/>
    <lineage>
        <taxon>Eukaryota</taxon>
        <taxon>Metazoa</taxon>
        <taxon>Ecdysozoa</taxon>
        <taxon>Arthropoda</taxon>
        <taxon>Chelicerata</taxon>
        <taxon>Arachnida</taxon>
        <taxon>Acari</taxon>
        <taxon>Parasitiformes</taxon>
        <taxon>Ixodida</taxon>
        <taxon>Ixodoidea</taxon>
        <taxon>Ixodidae</taxon>
        <taxon>Hyalomminae</taxon>
        <taxon>Hyalomma</taxon>
    </lineage>
</organism>
<accession>A0ACB7TK34</accession>
<evidence type="ECO:0000313" key="2">
    <source>
        <dbReference type="Proteomes" id="UP000821845"/>
    </source>
</evidence>
<dbReference type="EMBL" id="CM023481">
    <property type="protein sequence ID" value="KAH6947927.1"/>
    <property type="molecule type" value="Genomic_DNA"/>
</dbReference>
<evidence type="ECO:0000313" key="1">
    <source>
        <dbReference type="EMBL" id="KAH6947927.1"/>
    </source>
</evidence>
<sequence length="292" mass="32872">MAKRRPCAVLGCRVADLTADPTRHRHGVSPYGFVPLQTKRAPDEWQNDDLQKTLATDAADIFNFVESMLFYCLLLNKTVALQDKKCTRGKRAKNCIVSVAFGINMTGSEKLPPMFIRSYGNPRCFKGAHLSSGVVCKSNRKACMTAQLFKEYVHQQDHRFATQQRNILTVLENVSAHVVLDTLTAIKLLFLPPNMTALTQPLNHGIIRFALPMTVQNSCTQAKFTVRDGDDDDIDEAIDKYESPLAEVPERQELSDRDIVAAAAPRTASSKSEDDTTQKWMTALYYRKRRML</sequence>